<dbReference type="Proteomes" id="UP000827986">
    <property type="component" value="Unassembled WGS sequence"/>
</dbReference>
<protein>
    <submittedName>
        <fullName evidence="1">Uncharacterized protein</fullName>
    </submittedName>
</protein>
<dbReference type="EMBL" id="JAHDVG010000463">
    <property type="protein sequence ID" value="KAH1187163.1"/>
    <property type="molecule type" value="Genomic_DNA"/>
</dbReference>
<evidence type="ECO:0000313" key="2">
    <source>
        <dbReference type="Proteomes" id="UP000827986"/>
    </source>
</evidence>
<accession>A0A9D3XXH2</accession>
<keyword evidence="2" id="KW-1185">Reference proteome</keyword>
<reference evidence="1" key="1">
    <citation type="submission" date="2021-09" db="EMBL/GenBank/DDBJ databases">
        <title>The genome of Mauremys mutica provides insights into the evolution of semi-aquatic lifestyle.</title>
        <authorList>
            <person name="Gong S."/>
            <person name="Gao Y."/>
        </authorList>
    </citation>
    <scope>NUCLEOTIDE SEQUENCE</scope>
    <source>
        <strain evidence="1">MM-2020</strain>
        <tissue evidence="1">Muscle</tissue>
    </source>
</reference>
<comment type="caution">
    <text evidence="1">The sequence shown here is derived from an EMBL/GenBank/DDBJ whole genome shotgun (WGS) entry which is preliminary data.</text>
</comment>
<name>A0A9D3XXH2_9SAUR</name>
<proteinExistence type="predicted"/>
<gene>
    <name evidence="1" type="ORF">KIL84_019912</name>
</gene>
<sequence length="107" mass="12148">MECHVQVQWPVTAAKKSLKLLLVLKKTSMWNELMTLHPHSNPQRCFLLACKCSVVACLYIQCINYFTMEQFKKIFSDGTESDAKVAKAVNACWTGISFSSSFFFSLV</sequence>
<evidence type="ECO:0000313" key="1">
    <source>
        <dbReference type="EMBL" id="KAH1187163.1"/>
    </source>
</evidence>
<organism evidence="1 2">
    <name type="scientific">Mauremys mutica</name>
    <name type="common">yellowpond turtle</name>
    <dbReference type="NCBI Taxonomy" id="74926"/>
    <lineage>
        <taxon>Eukaryota</taxon>
        <taxon>Metazoa</taxon>
        <taxon>Chordata</taxon>
        <taxon>Craniata</taxon>
        <taxon>Vertebrata</taxon>
        <taxon>Euteleostomi</taxon>
        <taxon>Archelosauria</taxon>
        <taxon>Testudinata</taxon>
        <taxon>Testudines</taxon>
        <taxon>Cryptodira</taxon>
        <taxon>Durocryptodira</taxon>
        <taxon>Testudinoidea</taxon>
        <taxon>Geoemydidae</taxon>
        <taxon>Geoemydinae</taxon>
        <taxon>Mauremys</taxon>
    </lineage>
</organism>
<dbReference type="AlphaFoldDB" id="A0A9D3XXH2"/>